<proteinExistence type="predicted"/>
<evidence type="ECO:0000313" key="2">
    <source>
        <dbReference type="Proteomes" id="UP001304298"/>
    </source>
</evidence>
<dbReference type="EMBL" id="JAYFSI010000006">
    <property type="protein sequence ID" value="MEA5363068.1"/>
    <property type="molecule type" value="Genomic_DNA"/>
</dbReference>
<protein>
    <recommendedName>
        <fullName evidence="3">PE domain-containing protein</fullName>
    </recommendedName>
</protein>
<dbReference type="RefSeq" id="WP_323330824.1">
    <property type="nucleotide sequence ID" value="NZ_JAYFSI010000006.1"/>
</dbReference>
<keyword evidence="2" id="KW-1185">Reference proteome</keyword>
<sequence length="108" mass="11563">MTSFDARFPDIALDPARLREISGRLADAADLLRRAGSAHADSVSSPADDPASLGYTARLTPLFAAGQEHLEHETAYLNELIAKTREALRRLSGQDADAARALPPVGPR</sequence>
<reference evidence="1 2" key="1">
    <citation type="submission" date="2023-12" db="EMBL/GenBank/DDBJ databases">
        <title>Amycolatopsis sp. V23-08.</title>
        <authorList>
            <person name="Somphong A."/>
        </authorList>
    </citation>
    <scope>NUCLEOTIDE SEQUENCE [LARGE SCALE GENOMIC DNA]</scope>
    <source>
        <strain evidence="1 2">V23-08</strain>
    </source>
</reference>
<dbReference type="Proteomes" id="UP001304298">
    <property type="component" value="Unassembled WGS sequence"/>
</dbReference>
<accession>A0ABU5R9X7</accession>
<name>A0ABU5R9X7_9PSEU</name>
<organism evidence="1 2">
    <name type="scientific">Amycolatopsis heterodermiae</name>
    <dbReference type="NCBI Taxonomy" id="3110235"/>
    <lineage>
        <taxon>Bacteria</taxon>
        <taxon>Bacillati</taxon>
        <taxon>Actinomycetota</taxon>
        <taxon>Actinomycetes</taxon>
        <taxon>Pseudonocardiales</taxon>
        <taxon>Pseudonocardiaceae</taxon>
        <taxon>Amycolatopsis</taxon>
    </lineage>
</organism>
<evidence type="ECO:0000313" key="1">
    <source>
        <dbReference type="EMBL" id="MEA5363068.1"/>
    </source>
</evidence>
<gene>
    <name evidence="1" type="ORF">VA596_26290</name>
</gene>
<comment type="caution">
    <text evidence="1">The sequence shown here is derived from an EMBL/GenBank/DDBJ whole genome shotgun (WGS) entry which is preliminary data.</text>
</comment>
<evidence type="ECO:0008006" key="3">
    <source>
        <dbReference type="Google" id="ProtNLM"/>
    </source>
</evidence>